<evidence type="ECO:0000259" key="6">
    <source>
        <dbReference type="Pfam" id="PF00350"/>
    </source>
</evidence>
<dbReference type="Gene3D" id="3.40.50.300">
    <property type="entry name" value="P-loop containing nucleotide triphosphate hydrolases"/>
    <property type="match status" value="1"/>
</dbReference>
<reference evidence="7" key="1">
    <citation type="submission" date="2009-01" db="EMBL/GenBank/DDBJ databases">
        <title>Complete sequence of chromosome Cyanothece sp. PCC 7425.</title>
        <authorList>
            <consortium name="US DOE Joint Genome Institute"/>
            <person name="Lucas S."/>
            <person name="Copeland A."/>
            <person name="Lapidus A."/>
            <person name="Glavina del Rio T."/>
            <person name="Dalin E."/>
            <person name="Tice H."/>
            <person name="Bruce D."/>
            <person name="Goodwin L."/>
            <person name="Pitluck S."/>
            <person name="Sims D."/>
            <person name="Meineke L."/>
            <person name="Brettin T."/>
            <person name="Detter J.C."/>
            <person name="Han C."/>
            <person name="Larimer F."/>
            <person name="Land M."/>
            <person name="Hauser L."/>
            <person name="Kyrpides N."/>
            <person name="Ovchinnikova G."/>
            <person name="Liberton M."/>
            <person name="Stoeckel J."/>
            <person name="Banerjee A."/>
            <person name="Singh A."/>
            <person name="Page L."/>
            <person name="Sato H."/>
            <person name="Zhao L."/>
            <person name="Sherman L."/>
            <person name="Pakrasi H."/>
            <person name="Richardson P."/>
        </authorList>
    </citation>
    <scope>NUCLEOTIDE SEQUENCE</scope>
    <source>
        <strain evidence="7">PCC 7425</strain>
    </source>
</reference>
<dbReference type="GO" id="GO:0003924">
    <property type="term" value="F:GTPase activity"/>
    <property type="evidence" value="ECO:0007669"/>
    <property type="project" value="InterPro"/>
</dbReference>
<accession>B8HLV0</accession>
<name>B8HLV0_CYAP4</name>
<dbReference type="STRING" id="395961.Cyan7425_2971"/>
<feature type="domain" description="Dynamin N-terminal" evidence="6">
    <location>
        <begin position="70"/>
        <end position="284"/>
    </location>
</feature>
<gene>
    <name evidence="7" type="ordered locus">Cyan7425_2971</name>
</gene>
<comment type="subcellular location">
    <subcellularLocation>
        <location evidence="1">Membrane</location>
    </subcellularLocation>
</comment>
<evidence type="ECO:0000256" key="5">
    <source>
        <dbReference type="ARBA" id="ARBA00023136"/>
    </source>
</evidence>
<sequence>MSNSAYSPTIQQLQGDTIDLLHRIEGLMHRASETLKADGTGEKYAKFAQEVAKKREDVSNLELVMSIVAPMKAGKSTIINAIVGCDLLPSRAAAMTTLPTEIILNKELEQPIMTVAPLTLKAFDDTFQVLKQRIQREGLTTTQEKIAQYPHLNELLCDIESREELFNVERVEGIEKIKEVLTRLNDIVRLCCLLEPSKDPLAYVTVLPRIETPFWRSQQKNNQTDALGNLVIVDTPGPNEAGENLRLSAVVEAQLRKSSIILIVLDFTQLNNKAAEDIKRQVKPIITLLGKEKLYVLVNKVDQRTEDDPMTSDKVQQFVLADLELGNAGDKDRIFEVAARWAFRATNFMLEVQNNTINDICTNKAARALAEQTLGRKWQTKLERIDLEDLQEEAESLWEDSGFQIFLEKAISALMQKAAPLAIQSALSHCRGLLGGLKDDVSLRGSAIIQDEEKLRSEINILEVDLRRLDACRTKRQDVERIRASIQDQLAQILQKVKNDAIVDLKEFFEKEHFDKVDPLGKLRAVFEKWFTGKKYDPVAKLEFKTEWEAEQFTNHAISYAQSKAESVLCNYRKQVERIINDQRSALAKLLERETKPIIEQAQKRIQEKFEVDLFLPIPQLNTKEEISARPRIQRETRTIDGGYETVYVPKRVWWHWLWIVPAQIPEQRKKPDKKEDYFTVALGELIPEINRSVEQGFEIIQQGLDKYLREDIQSRVDTYFDALDTYLANYRDSLKQAQLDQMLSLEEKEKFVSELNKIAPEAQDYIKKCNSYLMYVEHLFLVNKVGN</sequence>
<dbReference type="GO" id="GO:0008053">
    <property type="term" value="P:mitochondrial fusion"/>
    <property type="evidence" value="ECO:0007669"/>
    <property type="project" value="TreeGrafter"/>
</dbReference>
<dbReference type="PANTHER" id="PTHR10465">
    <property type="entry name" value="TRANSMEMBRANE GTPASE FZO1"/>
    <property type="match status" value="1"/>
</dbReference>
<dbReference type="HOGENOM" id="CLU_353284_0_0_3"/>
<dbReference type="InterPro" id="IPR045063">
    <property type="entry name" value="Dynamin_N"/>
</dbReference>
<keyword evidence="2" id="KW-0547">Nucleotide-binding</keyword>
<dbReference type="PANTHER" id="PTHR10465:SF0">
    <property type="entry name" value="SARCALUMENIN"/>
    <property type="match status" value="1"/>
</dbReference>
<evidence type="ECO:0000256" key="2">
    <source>
        <dbReference type="ARBA" id="ARBA00022741"/>
    </source>
</evidence>
<keyword evidence="5" id="KW-0472">Membrane</keyword>
<dbReference type="GO" id="GO:0016020">
    <property type="term" value="C:membrane"/>
    <property type="evidence" value="ECO:0007669"/>
    <property type="project" value="UniProtKB-SubCell"/>
</dbReference>
<dbReference type="eggNOG" id="COG0699">
    <property type="taxonomic scope" value="Bacteria"/>
</dbReference>
<evidence type="ECO:0000313" key="7">
    <source>
        <dbReference type="EMBL" id="ACL45310.1"/>
    </source>
</evidence>
<evidence type="ECO:0000256" key="3">
    <source>
        <dbReference type="ARBA" id="ARBA00022801"/>
    </source>
</evidence>
<dbReference type="GO" id="GO:0005525">
    <property type="term" value="F:GTP binding"/>
    <property type="evidence" value="ECO:0007669"/>
    <property type="project" value="UniProtKB-KW"/>
</dbReference>
<dbReference type="KEGG" id="cyn:Cyan7425_2971"/>
<proteinExistence type="predicted"/>
<organism evidence="7">
    <name type="scientific">Cyanothece sp. (strain PCC 7425 / ATCC 29141)</name>
    <dbReference type="NCBI Taxonomy" id="395961"/>
    <lineage>
        <taxon>Bacteria</taxon>
        <taxon>Bacillati</taxon>
        <taxon>Cyanobacteriota</taxon>
        <taxon>Cyanophyceae</taxon>
        <taxon>Gomontiellales</taxon>
        <taxon>Cyanothecaceae</taxon>
        <taxon>Cyanothece</taxon>
    </lineage>
</organism>
<dbReference type="SUPFAM" id="SSF52540">
    <property type="entry name" value="P-loop containing nucleoside triphosphate hydrolases"/>
    <property type="match status" value="1"/>
</dbReference>
<keyword evidence="3" id="KW-0378">Hydrolase</keyword>
<dbReference type="EMBL" id="CP001344">
    <property type="protein sequence ID" value="ACL45310.1"/>
    <property type="molecule type" value="Genomic_DNA"/>
</dbReference>
<dbReference type="Pfam" id="PF00350">
    <property type="entry name" value="Dynamin_N"/>
    <property type="match status" value="1"/>
</dbReference>
<dbReference type="InterPro" id="IPR027417">
    <property type="entry name" value="P-loop_NTPase"/>
</dbReference>
<dbReference type="InterPro" id="IPR027094">
    <property type="entry name" value="Mitofusin_fam"/>
</dbReference>
<dbReference type="AlphaFoldDB" id="B8HLV0"/>
<keyword evidence="4" id="KW-0342">GTP-binding</keyword>
<evidence type="ECO:0000256" key="1">
    <source>
        <dbReference type="ARBA" id="ARBA00004370"/>
    </source>
</evidence>
<evidence type="ECO:0000256" key="4">
    <source>
        <dbReference type="ARBA" id="ARBA00023134"/>
    </source>
</evidence>
<protein>
    <recommendedName>
        <fullName evidence="6">Dynamin N-terminal domain-containing protein</fullName>
    </recommendedName>
</protein>